<dbReference type="Proteomes" id="UP000199399">
    <property type="component" value="Unassembled WGS sequence"/>
</dbReference>
<organism evidence="2 3">
    <name type="scientific">Sulfitobacter delicatus</name>
    <dbReference type="NCBI Taxonomy" id="218672"/>
    <lineage>
        <taxon>Bacteria</taxon>
        <taxon>Pseudomonadati</taxon>
        <taxon>Pseudomonadota</taxon>
        <taxon>Alphaproteobacteria</taxon>
        <taxon>Rhodobacterales</taxon>
        <taxon>Roseobacteraceae</taxon>
        <taxon>Sulfitobacter</taxon>
    </lineage>
</organism>
<evidence type="ECO:0000313" key="3">
    <source>
        <dbReference type="Proteomes" id="UP000199399"/>
    </source>
</evidence>
<dbReference type="SUPFAM" id="SSF56349">
    <property type="entry name" value="DNA breaking-rejoining enzymes"/>
    <property type="match status" value="1"/>
</dbReference>
<dbReference type="AlphaFoldDB" id="A0A1G7H6Z2"/>
<dbReference type="EMBL" id="FNBP01000001">
    <property type="protein sequence ID" value="SDE95889.1"/>
    <property type="molecule type" value="Genomic_DNA"/>
</dbReference>
<reference evidence="3" key="1">
    <citation type="submission" date="2016-10" db="EMBL/GenBank/DDBJ databases">
        <authorList>
            <person name="Varghese N."/>
            <person name="Submissions S."/>
        </authorList>
    </citation>
    <scope>NUCLEOTIDE SEQUENCE [LARGE SCALE GENOMIC DNA]</scope>
    <source>
        <strain evidence="3">DSM 16477</strain>
    </source>
</reference>
<dbReference type="InterPro" id="IPR011010">
    <property type="entry name" value="DNA_brk_join_enz"/>
</dbReference>
<dbReference type="Gene3D" id="1.10.443.10">
    <property type="entry name" value="Intergrase catalytic core"/>
    <property type="match status" value="1"/>
</dbReference>
<sequence length="669" mass="75773">MDRGMIDAASSSDGAPLIDSSCYAKNPGKYFDDIWFIHHVDSGEVVKIDFRSRFGELRSWQQLVAKNIVFLRCEGVDNGFATVQSPRSMSSTYGNIASVFHFMNSKFQGRLLADLSESELIELVIHNIDGSIARGPTVFSRIRLLAWMYDLRYAEHRLVPEQYLPASNLSGRWEDLCSVWVRDAGESYADWRAGGSFSIVPFEIALAVLGYCFQLIKSDETKYVLAWFQTERRLREEGRLPSWKTAGQFFSNFGERSTCYGSRLKAWSVDQVFFEELCKCYPNVKSRDQLPLPSIPFAIGTHSIKSSITRKGDHLLTACYLAILILTGIRHSEASGMARDAFEKKGADYIFASNIEKTNHGVVTDRHVSAAVADFIDVLDGLGGVGLTCERRKELFSYFRYSFNSQNQPVYSLNKNAINVTMQVNSFYEIFLEGQGDDVRNYCPHVTAHGFRHAWAEFAMRRFDGNIMPLIRDHYRHHFGSKMTGVYTHNKVELSEYQHLGRRQIFELVSRYVDGAATLHGQLGEFLTRQADNIGLVEMHDKSARDATIRQIIEEHVGEPIVTPHEYGLCVLTENTKQLANCRDEAGIPRTQTADVDSCVGCVNSCIIKQTDNKDDPHFLTLKRRLATYRAEAQEWQGNDLIGPLFVDGAQKTLRALEALVRKMEKVDV</sequence>
<evidence type="ECO:0008006" key="4">
    <source>
        <dbReference type="Google" id="ProtNLM"/>
    </source>
</evidence>
<dbReference type="GO" id="GO:0015074">
    <property type="term" value="P:DNA integration"/>
    <property type="evidence" value="ECO:0007669"/>
    <property type="project" value="InterPro"/>
</dbReference>
<dbReference type="OrthoDB" id="5837042at2"/>
<evidence type="ECO:0000256" key="1">
    <source>
        <dbReference type="ARBA" id="ARBA00023172"/>
    </source>
</evidence>
<name>A0A1G7H6Z2_9RHOB</name>
<dbReference type="GO" id="GO:0006310">
    <property type="term" value="P:DNA recombination"/>
    <property type="evidence" value="ECO:0007669"/>
    <property type="project" value="UniProtKB-KW"/>
</dbReference>
<dbReference type="GO" id="GO:0003677">
    <property type="term" value="F:DNA binding"/>
    <property type="evidence" value="ECO:0007669"/>
    <property type="project" value="InterPro"/>
</dbReference>
<dbReference type="RefSeq" id="WP_093737968.1">
    <property type="nucleotide sequence ID" value="NZ_FNBP01000001.1"/>
</dbReference>
<dbReference type="InterPro" id="IPR013762">
    <property type="entry name" value="Integrase-like_cat_sf"/>
</dbReference>
<dbReference type="STRING" id="218672.SAMN04489759_1018"/>
<evidence type="ECO:0000313" key="2">
    <source>
        <dbReference type="EMBL" id="SDE95889.1"/>
    </source>
</evidence>
<gene>
    <name evidence="2" type="ORF">SAMN04489759_1018</name>
</gene>
<keyword evidence="3" id="KW-1185">Reference proteome</keyword>
<proteinExistence type="predicted"/>
<keyword evidence="1" id="KW-0233">DNA recombination</keyword>
<accession>A0A1G7H6Z2</accession>
<protein>
    <recommendedName>
        <fullName evidence="4">Phage integrase family protein</fullName>
    </recommendedName>
</protein>